<name>A0AA42LBS6_ACIJO</name>
<reference evidence="1" key="1">
    <citation type="submission" date="2022-09" db="EMBL/GenBank/DDBJ databases">
        <title>Intensive care unit water sources are persistently colonized with multi-drug resistant bacteria and are the site of extensive horizontal gene transfer of antibiotic resistance genes.</title>
        <authorList>
            <person name="Diorio-Toth L."/>
        </authorList>
    </citation>
    <scope>NUCLEOTIDE SEQUENCE</scope>
    <source>
        <strain evidence="1">GD03851</strain>
    </source>
</reference>
<dbReference type="Proteomes" id="UP001161099">
    <property type="component" value="Unassembled WGS sequence"/>
</dbReference>
<dbReference type="AlphaFoldDB" id="A0AA42LBS6"/>
<gene>
    <name evidence="1" type="ORF">N5D11_16195</name>
</gene>
<proteinExistence type="predicted"/>
<organism evidence="1 2">
    <name type="scientific">Acinetobacter johnsonii</name>
    <dbReference type="NCBI Taxonomy" id="40214"/>
    <lineage>
        <taxon>Bacteria</taxon>
        <taxon>Pseudomonadati</taxon>
        <taxon>Pseudomonadota</taxon>
        <taxon>Gammaproteobacteria</taxon>
        <taxon>Moraxellales</taxon>
        <taxon>Moraxellaceae</taxon>
        <taxon>Acinetobacter</taxon>
    </lineage>
</organism>
<sequence>MIVIIYENEDKSLSVMTTVEALTVHSDVSQYISNQRYVLIESSEISDIDACVFDDDLNIIVDADRAAILKRQQLSSLTRRQFKLALLENGLLSTVEQIIESIEDPTVKARIQIEYSESERFERTNDSVKYMLGVLNLTSDKVDEMWRYAMTL</sequence>
<comment type="caution">
    <text evidence="1">The sequence shown here is derived from an EMBL/GenBank/DDBJ whole genome shotgun (WGS) entry which is preliminary data.</text>
</comment>
<accession>A0AA42LBS6</accession>
<evidence type="ECO:0000313" key="2">
    <source>
        <dbReference type="Proteomes" id="UP001161099"/>
    </source>
</evidence>
<protein>
    <submittedName>
        <fullName evidence="1">Uncharacterized protein</fullName>
    </submittedName>
</protein>
<evidence type="ECO:0000313" key="1">
    <source>
        <dbReference type="EMBL" id="MDH0657626.1"/>
    </source>
</evidence>
<dbReference type="EMBL" id="JAOCDR010000073">
    <property type="protein sequence ID" value="MDH0657626.1"/>
    <property type="molecule type" value="Genomic_DNA"/>
</dbReference>
<dbReference type="RefSeq" id="WP_279698984.1">
    <property type="nucleotide sequence ID" value="NZ_JAOCDR010000073.1"/>
</dbReference>